<accession>A0A7W0CRX1</accession>
<evidence type="ECO:0000256" key="1">
    <source>
        <dbReference type="SAM" id="MobiDB-lite"/>
    </source>
</evidence>
<dbReference type="AlphaFoldDB" id="A0A7W0CRX1"/>
<dbReference type="EMBL" id="JACDUR010000008">
    <property type="protein sequence ID" value="MBA2896157.1"/>
    <property type="molecule type" value="Genomic_DNA"/>
</dbReference>
<reference evidence="2 3" key="1">
    <citation type="submission" date="2020-07" db="EMBL/GenBank/DDBJ databases">
        <title>Genomic Encyclopedia of Type Strains, Phase IV (KMG-IV): sequencing the most valuable type-strain genomes for metagenomic binning, comparative biology and taxonomic classification.</title>
        <authorList>
            <person name="Goeker M."/>
        </authorList>
    </citation>
    <scope>NUCLEOTIDE SEQUENCE [LARGE SCALE GENOMIC DNA]</scope>
    <source>
        <strain evidence="2 3">DSM 45533</strain>
    </source>
</reference>
<feature type="region of interest" description="Disordered" evidence="1">
    <location>
        <begin position="38"/>
        <end position="63"/>
    </location>
</feature>
<proteinExistence type="predicted"/>
<gene>
    <name evidence="2" type="ORF">HNR30_007548</name>
</gene>
<dbReference type="Proteomes" id="UP000530928">
    <property type="component" value="Unassembled WGS sequence"/>
</dbReference>
<dbReference type="RefSeq" id="WP_181614872.1">
    <property type="nucleotide sequence ID" value="NZ_BAABAM010000007.1"/>
</dbReference>
<name>A0A7W0CRX1_9ACTN</name>
<comment type="caution">
    <text evidence="2">The sequence shown here is derived from an EMBL/GenBank/DDBJ whole genome shotgun (WGS) entry which is preliminary data.</text>
</comment>
<evidence type="ECO:0000313" key="2">
    <source>
        <dbReference type="EMBL" id="MBA2896157.1"/>
    </source>
</evidence>
<organism evidence="2 3">
    <name type="scientific">Nonomuraea soli</name>
    <dbReference type="NCBI Taxonomy" id="1032476"/>
    <lineage>
        <taxon>Bacteria</taxon>
        <taxon>Bacillati</taxon>
        <taxon>Actinomycetota</taxon>
        <taxon>Actinomycetes</taxon>
        <taxon>Streptosporangiales</taxon>
        <taxon>Streptosporangiaceae</taxon>
        <taxon>Nonomuraea</taxon>
    </lineage>
</organism>
<protein>
    <submittedName>
        <fullName evidence="2">Uncharacterized protein</fullName>
    </submittedName>
</protein>
<keyword evidence="3" id="KW-1185">Reference proteome</keyword>
<evidence type="ECO:0000313" key="3">
    <source>
        <dbReference type="Proteomes" id="UP000530928"/>
    </source>
</evidence>
<sequence length="63" mass="6959">MSCARPWSCLVCVTLNGVDLRERMSLGERTWGSVQARVRHQPAGAPRRRAGEPSPAALRTERA</sequence>